<evidence type="ECO:0000313" key="2">
    <source>
        <dbReference type="Proteomes" id="UP000295157"/>
    </source>
</evidence>
<dbReference type="RefSeq" id="WP_132340688.1">
    <property type="nucleotide sequence ID" value="NZ_SMJZ01000254.1"/>
</dbReference>
<reference evidence="1 2" key="1">
    <citation type="submission" date="2019-02" db="EMBL/GenBank/DDBJ databases">
        <title>Draft genome sequences of novel Actinobacteria.</title>
        <authorList>
            <person name="Sahin N."/>
            <person name="Ay H."/>
            <person name="Saygin H."/>
        </authorList>
    </citation>
    <scope>NUCLEOTIDE SEQUENCE [LARGE SCALE GENOMIC DNA]</scope>
    <source>
        <strain evidence="1 2">KC201</strain>
    </source>
</reference>
<accession>A0A4R4MPE5</accession>
<organism evidence="1 2">
    <name type="scientific">Nonomuraea longispora</name>
    <dbReference type="NCBI Taxonomy" id="1848320"/>
    <lineage>
        <taxon>Bacteria</taxon>
        <taxon>Bacillati</taxon>
        <taxon>Actinomycetota</taxon>
        <taxon>Actinomycetes</taxon>
        <taxon>Streptosporangiales</taxon>
        <taxon>Streptosporangiaceae</taxon>
        <taxon>Nonomuraea</taxon>
    </lineage>
</organism>
<evidence type="ECO:0000313" key="1">
    <source>
        <dbReference type="EMBL" id="TDB97890.1"/>
    </source>
</evidence>
<dbReference type="OrthoDB" id="7056038at2"/>
<name>A0A4R4MPE5_9ACTN</name>
<protein>
    <submittedName>
        <fullName evidence="1">Uncharacterized protein</fullName>
    </submittedName>
</protein>
<keyword evidence="2" id="KW-1185">Reference proteome</keyword>
<dbReference type="AlphaFoldDB" id="A0A4R4MPE5"/>
<dbReference type="EMBL" id="SMJZ01000254">
    <property type="protein sequence ID" value="TDB97890.1"/>
    <property type="molecule type" value="Genomic_DNA"/>
</dbReference>
<comment type="caution">
    <text evidence="1">The sequence shown here is derived from an EMBL/GenBank/DDBJ whole genome shotgun (WGS) entry which is preliminary data.</text>
</comment>
<gene>
    <name evidence="1" type="ORF">E1267_39365</name>
</gene>
<proteinExistence type="predicted"/>
<dbReference type="Proteomes" id="UP000295157">
    <property type="component" value="Unassembled WGS sequence"/>
</dbReference>
<sequence length="304" mass="33647">MAVKVNHVWFGDNPLGALEKFNVYTWRALGHEVTIYAHRWNGTSHDEASLGLSGSGVKVENLSTILAEDDNKRTETLPETRALLKWWIEATNKEKPLETDVIYNLVDLTKSYIGGTCQGIVLDLKVGPSPHLAAYEDVFQRKFVSYSRGGNTVAPENQCIGTMQEADTLRGKYAARFELKVTGNLDGQRGLRSTPAERHFGLITSFHGQGFIAAKPNIDVAIQAPDGGAVGQYEVKEIRRPGHGPFRVFKASEDQTNKSSAEKTTPEEVLELCLYVWDNELEGKNVPNEKFLDNVKEALKALSG</sequence>